<dbReference type="Pfam" id="PF09996">
    <property type="entry name" value="DUF2237"/>
    <property type="match status" value="1"/>
</dbReference>
<evidence type="ECO:0000313" key="2">
    <source>
        <dbReference type="Proteomes" id="UP000054837"/>
    </source>
</evidence>
<dbReference type="Proteomes" id="UP000054837">
    <property type="component" value="Unassembled WGS sequence"/>
</dbReference>
<dbReference type="OrthoDB" id="9792525at2"/>
<dbReference type="InterPro" id="IPR018714">
    <property type="entry name" value="DUF2237"/>
</dbReference>
<dbReference type="Gene3D" id="3.30.56.110">
    <property type="entry name" value="Protein of unknown function DUF2237"/>
    <property type="match status" value="1"/>
</dbReference>
<proteinExistence type="predicted"/>
<dbReference type="STRING" id="767452.AVL62_13915"/>
<evidence type="ECO:0008006" key="3">
    <source>
        <dbReference type="Google" id="ProtNLM"/>
    </source>
</evidence>
<gene>
    <name evidence="1" type="ORF">AVL62_13915</name>
</gene>
<dbReference type="PANTHER" id="PTHR37466:SF1">
    <property type="entry name" value="SLR1628 PROTEIN"/>
    <property type="match status" value="1"/>
</dbReference>
<dbReference type="AlphaFoldDB" id="A0A0W8I3X7"/>
<sequence>MRNVLGRPLEECGRDPVTGFTRSGSCEVTPEDAGVHGVCAVMTQEFLTHEFSVGNDLLTPRPSWGFPGLRPGDRWCVVAVRWLQAQHDGHAAPVVLASTHEQVLEVVPLDLLRRYAVDVPDDLSGL</sequence>
<evidence type="ECO:0000313" key="1">
    <source>
        <dbReference type="EMBL" id="KUG52428.1"/>
    </source>
</evidence>
<dbReference type="PANTHER" id="PTHR37466">
    <property type="entry name" value="SLR1628 PROTEIN"/>
    <property type="match status" value="1"/>
</dbReference>
<keyword evidence="2" id="KW-1185">Reference proteome</keyword>
<comment type="caution">
    <text evidence="1">The sequence shown here is derived from an EMBL/GenBank/DDBJ whole genome shotgun (WGS) entry which is preliminary data.</text>
</comment>
<dbReference type="EMBL" id="LQBL01000030">
    <property type="protein sequence ID" value="KUG52428.1"/>
    <property type="molecule type" value="Genomic_DNA"/>
</dbReference>
<organism evidence="1 2">
    <name type="scientific">Serinicoccus chungangensis</name>
    <dbReference type="NCBI Taxonomy" id="767452"/>
    <lineage>
        <taxon>Bacteria</taxon>
        <taxon>Bacillati</taxon>
        <taxon>Actinomycetota</taxon>
        <taxon>Actinomycetes</taxon>
        <taxon>Micrococcales</taxon>
        <taxon>Ornithinimicrobiaceae</taxon>
        <taxon>Serinicoccus</taxon>
    </lineage>
</organism>
<accession>A0A0W8I3X7</accession>
<reference evidence="1 2" key="1">
    <citation type="submission" date="2015-12" db="EMBL/GenBank/DDBJ databases">
        <title>Serinicoccus chungangenesis strain CD08_5 genome sequencing and assembly.</title>
        <authorList>
            <person name="Chander A.M."/>
            <person name="Kaur G."/>
            <person name="Nair G.R."/>
            <person name="Dhawan D.K."/>
            <person name="Kochhar R.K."/>
            <person name="Mayilraj S."/>
            <person name="Bhadada S.K."/>
        </authorList>
    </citation>
    <scope>NUCLEOTIDE SEQUENCE [LARGE SCALE GENOMIC DNA]</scope>
    <source>
        <strain evidence="1 2">CD08_5</strain>
    </source>
</reference>
<name>A0A0W8I3X7_9MICO</name>
<dbReference type="RefSeq" id="WP_058891964.1">
    <property type="nucleotide sequence ID" value="NZ_LQBL01000030.1"/>
</dbReference>
<protein>
    <recommendedName>
        <fullName evidence="3">DUF2237 domain-containing protein</fullName>
    </recommendedName>
</protein>